<proteinExistence type="predicted"/>
<protein>
    <submittedName>
        <fullName evidence="1">Uncharacterized protein</fullName>
    </submittedName>
</protein>
<accession>A0ACB8A2U1</accession>
<name>A0ACB8A2U1_9AGAM</name>
<organism evidence="1 2">
    <name type="scientific">Hygrophoropsis aurantiaca</name>
    <dbReference type="NCBI Taxonomy" id="72124"/>
    <lineage>
        <taxon>Eukaryota</taxon>
        <taxon>Fungi</taxon>
        <taxon>Dikarya</taxon>
        <taxon>Basidiomycota</taxon>
        <taxon>Agaricomycotina</taxon>
        <taxon>Agaricomycetes</taxon>
        <taxon>Agaricomycetidae</taxon>
        <taxon>Boletales</taxon>
        <taxon>Coniophorineae</taxon>
        <taxon>Hygrophoropsidaceae</taxon>
        <taxon>Hygrophoropsis</taxon>
    </lineage>
</organism>
<evidence type="ECO:0000313" key="2">
    <source>
        <dbReference type="Proteomes" id="UP000790377"/>
    </source>
</evidence>
<reference evidence="1" key="1">
    <citation type="journal article" date="2021" name="New Phytol.">
        <title>Evolutionary innovations through gain and loss of genes in the ectomycorrhizal Boletales.</title>
        <authorList>
            <person name="Wu G."/>
            <person name="Miyauchi S."/>
            <person name="Morin E."/>
            <person name="Kuo A."/>
            <person name="Drula E."/>
            <person name="Varga T."/>
            <person name="Kohler A."/>
            <person name="Feng B."/>
            <person name="Cao Y."/>
            <person name="Lipzen A."/>
            <person name="Daum C."/>
            <person name="Hundley H."/>
            <person name="Pangilinan J."/>
            <person name="Johnson J."/>
            <person name="Barry K."/>
            <person name="LaButti K."/>
            <person name="Ng V."/>
            <person name="Ahrendt S."/>
            <person name="Min B."/>
            <person name="Choi I.G."/>
            <person name="Park H."/>
            <person name="Plett J.M."/>
            <person name="Magnuson J."/>
            <person name="Spatafora J.W."/>
            <person name="Nagy L.G."/>
            <person name="Henrissat B."/>
            <person name="Grigoriev I.V."/>
            <person name="Yang Z.L."/>
            <person name="Xu J."/>
            <person name="Martin F.M."/>
        </authorList>
    </citation>
    <scope>NUCLEOTIDE SEQUENCE</scope>
    <source>
        <strain evidence="1">ATCC 28755</strain>
    </source>
</reference>
<comment type="caution">
    <text evidence="1">The sequence shown here is derived from an EMBL/GenBank/DDBJ whole genome shotgun (WGS) entry which is preliminary data.</text>
</comment>
<gene>
    <name evidence="1" type="ORF">BJ138DRAFT_1129149</name>
</gene>
<dbReference type="Proteomes" id="UP000790377">
    <property type="component" value="Unassembled WGS sequence"/>
</dbReference>
<evidence type="ECO:0000313" key="1">
    <source>
        <dbReference type="EMBL" id="KAH7907466.1"/>
    </source>
</evidence>
<dbReference type="EMBL" id="MU267902">
    <property type="protein sequence ID" value="KAH7907466.1"/>
    <property type="molecule type" value="Genomic_DNA"/>
</dbReference>
<sequence>MLSALRKRNESKIQEDIEAEQRKQARAQIERRVFGESRKIFTPEILGDGELWWRDHYQWLEGCGYSLRPRYHPNWSPSWKSDRERETSEDSVRPLRSHILDATRTLDGTYVTLKVIKKSVHPYEAEIGQYFSSEPVASAPANHCIPIYEVLQPPNDDDRLILIMPLLKSYSKPRFDTFGEVIECFRQLFEGLQFMHSHCVAHRDCMNLNTMMDARSLFIDAYHPQRQKIKRDLSGVARHYTRTQRPPKYYFIDFGLSRRYDPSNTNPLEDQIWGGDKTVPEFQKSPAPCNPFPTDIYYIGNLIREDFLQTKIGFEFIEPLISDMVHDDPGKRPTIDEVVVRFDEIRKGLSGWKLRSRVVDNEEGTFSKLIRGTGHWTRRVKFVAGRTPAVPTAS</sequence>
<keyword evidence="2" id="KW-1185">Reference proteome</keyword>